<dbReference type="AlphaFoldDB" id="A0A9Q1LEE2"/>
<organism evidence="1 2">
    <name type="scientific">Anisodus acutangulus</name>
    <dbReference type="NCBI Taxonomy" id="402998"/>
    <lineage>
        <taxon>Eukaryota</taxon>
        <taxon>Viridiplantae</taxon>
        <taxon>Streptophyta</taxon>
        <taxon>Embryophyta</taxon>
        <taxon>Tracheophyta</taxon>
        <taxon>Spermatophyta</taxon>
        <taxon>Magnoliopsida</taxon>
        <taxon>eudicotyledons</taxon>
        <taxon>Gunneridae</taxon>
        <taxon>Pentapetalae</taxon>
        <taxon>asterids</taxon>
        <taxon>lamiids</taxon>
        <taxon>Solanales</taxon>
        <taxon>Solanaceae</taxon>
        <taxon>Solanoideae</taxon>
        <taxon>Hyoscyameae</taxon>
        <taxon>Anisodus</taxon>
    </lineage>
</organism>
<dbReference type="EMBL" id="JAJAGQ010000018">
    <property type="protein sequence ID" value="KAJ8535468.1"/>
    <property type="molecule type" value="Genomic_DNA"/>
</dbReference>
<accession>A0A9Q1LEE2</accession>
<sequence length="67" mass="7208">MVPEHKTCIDLIFPSRSTGHSPRRPMEVGKLSNGLYVLQLNGSTLLDINPLVSSHLMASTMSTAGSL</sequence>
<evidence type="ECO:0000313" key="1">
    <source>
        <dbReference type="EMBL" id="KAJ8535468.1"/>
    </source>
</evidence>
<protein>
    <submittedName>
        <fullName evidence="1">Uncharacterized protein</fullName>
    </submittedName>
</protein>
<name>A0A9Q1LEE2_9SOLA</name>
<reference evidence="2" key="1">
    <citation type="journal article" date="2023" name="Proc. Natl. Acad. Sci. U.S.A.">
        <title>Genomic and structural basis for evolution of tropane alkaloid biosynthesis.</title>
        <authorList>
            <person name="Wanga Y.-J."/>
            <person name="Taina T."/>
            <person name="Yua J.-Y."/>
            <person name="Lia J."/>
            <person name="Xua B."/>
            <person name="Chenc J."/>
            <person name="D'Auriad J.C."/>
            <person name="Huanga J.-P."/>
            <person name="Huanga S.-X."/>
        </authorList>
    </citation>
    <scope>NUCLEOTIDE SEQUENCE [LARGE SCALE GENOMIC DNA]</scope>
    <source>
        <strain evidence="2">cv. KIB-2019</strain>
    </source>
</reference>
<evidence type="ECO:0000313" key="2">
    <source>
        <dbReference type="Proteomes" id="UP001152561"/>
    </source>
</evidence>
<dbReference type="Proteomes" id="UP001152561">
    <property type="component" value="Unassembled WGS sequence"/>
</dbReference>
<keyword evidence="2" id="KW-1185">Reference proteome</keyword>
<proteinExistence type="predicted"/>
<gene>
    <name evidence="1" type="ORF">K7X08_023188</name>
</gene>
<comment type="caution">
    <text evidence="1">The sequence shown here is derived from an EMBL/GenBank/DDBJ whole genome shotgun (WGS) entry which is preliminary data.</text>
</comment>